<feature type="compositionally biased region" description="Polar residues" evidence="1">
    <location>
        <begin position="313"/>
        <end position="322"/>
    </location>
</feature>
<feature type="compositionally biased region" description="Polar residues" evidence="1">
    <location>
        <begin position="237"/>
        <end position="254"/>
    </location>
</feature>
<protein>
    <recommendedName>
        <fullName evidence="2">5'-3' DNA helicase ZGRF1-like N-terminal domain-containing protein</fullName>
    </recommendedName>
</protein>
<feature type="region of interest" description="Disordered" evidence="1">
    <location>
        <begin position="114"/>
        <end position="138"/>
    </location>
</feature>
<dbReference type="PANTHER" id="PTHR28535:SF1">
    <property type="entry name" value="PROTEIN ZGRF1"/>
    <property type="match status" value="1"/>
</dbReference>
<reference evidence="3 4" key="1">
    <citation type="journal article" date="2024" name="J. Plant Pathol.">
        <title>Sequence and assembly of the genome of Seiridium unicorne, isolate CBS 538.82, causal agent of cypress canker disease.</title>
        <authorList>
            <person name="Scali E."/>
            <person name="Rocca G.D."/>
            <person name="Danti R."/>
            <person name="Garbelotto M."/>
            <person name="Barberini S."/>
            <person name="Baroncelli R."/>
            <person name="Emiliani G."/>
        </authorList>
    </citation>
    <scope>NUCLEOTIDE SEQUENCE [LARGE SCALE GENOMIC DNA]</scope>
    <source>
        <strain evidence="3 4">BM-138-508</strain>
    </source>
</reference>
<dbReference type="EMBL" id="JARVKF010000051">
    <property type="protein sequence ID" value="KAK9424012.1"/>
    <property type="molecule type" value="Genomic_DNA"/>
</dbReference>
<accession>A0ABR2VAU4</accession>
<dbReference type="InterPro" id="IPR052800">
    <property type="entry name" value="DNA_Repair_Helicase_ZGRF1"/>
</dbReference>
<name>A0ABR2VAU4_9PEZI</name>
<evidence type="ECO:0000256" key="1">
    <source>
        <dbReference type="SAM" id="MobiDB-lite"/>
    </source>
</evidence>
<dbReference type="Pfam" id="PF10382">
    <property type="entry name" value="ZGRF1-like_N"/>
    <property type="match status" value="1"/>
</dbReference>
<dbReference type="PANTHER" id="PTHR28535">
    <property type="entry name" value="ZINC FINGER GRF-TYPE CONTAINING 1"/>
    <property type="match status" value="1"/>
</dbReference>
<dbReference type="Proteomes" id="UP001408356">
    <property type="component" value="Unassembled WGS sequence"/>
</dbReference>
<feature type="domain" description="5'-3' DNA helicase ZGRF1-like N-terminal" evidence="2">
    <location>
        <begin position="20"/>
        <end position="101"/>
    </location>
</feature>
<comment type="caution">
    <text evidence="3">The sequence shown here is derived from an EMBL/GenBank/DDBJ whole genome shotgun (WGS) entry which is preliminary data.</text>
</comment>
<feature type="compositionally biased region" description="Polar residues" evidence="1">
    <location>
        <begin position="535"/>
        <end position="546"/>
    </location>
</feature>
<feature type="compositionally biased region" description="Polar residues" evidence="1">
    <location>
        <begin position="681"/>
        <end position="692"/>
    </location>
</feature>
<feature type="compositionally biased region" description="Polar residues" evidence="1">
    <location>
        <begin position="179"/>
        <end position="188"/>
    </location>
</feature>
<feature type="compositionally biased region" description="Polar residues" evidence="1">
    <location>
        <begin position="913"/>
        <end position="925"/>
    </location>
</feature>
<feature type="compositionally biased region" description="Basic and acidic residues" evidence="1">
    <location>
        <begin position="443"/>
        <end position="457"/>
    </location>
</feature>
<feature type="compositionally biased region" description="Basic and acidic residues" evidence="1">
    <location>
        <begin position="389"/>
        <end position="409"/>
    </location>
</feature>
<evidence type="ECO:0000313" key="3">
    <source>
        <dbReference type="EMBL" id="KAK9424012.1"/>
    </source>
</evidence>
<feature type="compositionally biased region" description="Polar residues" evidence="1">
    <location>
        <begin position="805"/>
        <end position="816"/>
    </location>
</feature>
<dbReference type="InterPro" id="IPR018838">
    <property type="entry name" value="ZGRF1-like_N"/>
</dbReference>
<feature type="compositionally biased region" description="Basic and acidic residues" evidence="1">
    <location>
        <begin position="693"/>
        <end position="710"/>
    </location>
</feature>
<feature type="compositionally biased region" description="Basic and acidic residues" evidence="1">
    <location>
        <begin position="340"/>
        <end position="358"/>
    </location>
</feature>
<evidence type="ECO:0000259" key="2">
    <source>
        <dbReference type="Pfam" id="PF10382"/>
    </source>
</evidence>
<sequence>MQSSAASISGQQGAPSSAPVLEYVCLFTHDLKRKQKRWQDGRLKFHAFNKRIMVYDERGNFIGDTHWREDYEFGDGEEVQLERGGVIVQTAECTGSHSQDLSELIDKRVQEKVERQSAAAATRHTRPVPGGGRPAIPQAATPHFQLRHAPLHNVLGTPTGHHGRAVVPTTSPFEERQRANAQQSSVPQDESPRPSKRRKREPSPPSKSGYAQSLFGATLTLSGRPMSSAPLRHKPRSQQVYQHEQIPPSSSVVSDRNGDEDDVHEVFPPQKAPPLENGPLAERRPAVVNIPGGRTETLVGKNARSKANVPSLLRQTEPQAAKSTYEPVGASVSRARKVNRFSDSRNDSEPVLDKDARAPQEQGTADDSALSELDSGRQPHSKVQSSQKATKERGRARISKESGIMHDTGDSILLQRPSVVRKGVEAPEAQQALASEPHPPRHPTTEDRAPREPRIELRMAPSKKRGLLVLSEKGTKKKVRKSSKANLADDSGYSGLSQTAMSDYEDGTKADAGVRSRGRNNRASALEAEDHTSTLEKLSTQAPTTQPKHDPAEQTEAAPDVNGAIISSVGEPDQITQSRERNNNRQRHTGGIAGGDSRATEKCTNDKPVIIASPRKERHRGQGAGATYAQSKDALSRHGTREAHEKRLTSPKRQSGRACQYNADSTTTEESEIGDIASAQEVPQQRSNAPTKNTRDFEKDFDEIFSRRPENAPPPRLAQLSRKSVRSREVIGLFYEVEDGPPLQPKNGAMLQQRPSSANETYRNDNHLPEPGNVDGETIAAQSAQLKQRRQDSLRGLPGSAIRQPISTSHPTNTKPPETIKPKQPQQQGLSDPKVPDALTETDPGLTKENMTDLISREPSPPLVFKEKEDPAVAQVLSSSEISAPARCNATGDTLQHDGNLEAHSDMEPVKTGSLQQESSRSTLDLLSESHVPDSDVQKEAMNTTVLSRKPVPRIVNPATRGKKAAKPSDAAGQVPENILPADDRALAHVPKKPAKEAATVVAGFSKANGGPWSREAHDLFEYKRPA</sequence>
<evidence type="ECO:0000313" key="4">
    <source>
        <dbReference type="Proteomes" id="UP001408356"/>
    </source>
</evidence>
<feature type="compositionally biased region" description="Basic and acidic residues" evidence="1">
    <location>
        <begin position="895"/>
        <end position="909"/>
    </location>
</feature>
<proteinExistence type="predicted"/>
<feature type="region of interest" description="Disordered" evidence="1">
    <location>
        <begin position="738"/>
        <end position="983"/>
    </location>
</feature>
<feature type="compositionally biased region" description="Basic and acidic residues" evidence="1">
    <location>
        <begin position="634"/>
        <end position="648"/>
    </location>
</feature>
<gene>
    <name evidence="3" type="ORF">SUNI508_13833</name>
</gene>
<feature type="region of interest" description="Disordered" evidence="1">
    <location>
        <begin position="153"/>
        <end position="724"/>
    </location>
</feature>
<organism evidence="3 4">
    <name type="scientific">Seiridium unicorne</name>
    <dbReference type="NCBI Taxonomy" id="138068"/>
    <lineage>
        <taxon>Eukaryota</taxon>
        <taxon>Fungi</taxon>
        <taxon>Dikarya</taxon>
        <taxon>Ascomycota</taxon>
        <taxon>Pezizomycotina</taxon>
        <taxon>Sordariomycetes</taxon>
        <taxon>Xylariomycetidae</taxon>
        <taxon>Amphisphaeriales</taxon>
        <taxon>Sporocadaceae</taxon>
        <taxon>Seiridium</taxon>
    </lineage>
</organism>
<keyword evidence="4" id="KW-1185">Reference proteome</keyword>